<accession>A0A2M7BUH1</accession>
<reference evidence="5" key="1">
    <citation type="submission" date="2017-09" db="EMBL/GenBank/DDBJ databases">
        <title>Depth-based differentiation of microbial function through sediment-hosted aquifers and enrichment of novel symbionts in the deep terrestrial subsurface.</title>
        <authorList>
            <person name="Probst A.J."/>
            <person name="Ladd B."/>
            <person name="Jarett J.K."/>
            <person name="Geller-Mcgrath D.E."/>
            <person name="Sieber C.M.K."/>
            <person name="Emerson J.B."/>
            <person name="Anantharaman K."/>
            <person name="Thomas B.C."/>
            <person name="Malmstrom R."/>
            <person name="Stieglmeier M."/>
            <person name="Klingl A."/>
            <person name="Woyke T."/>
            <person name="Ryan C.M."/>
            <person name="Banfield J.F."/>
        </authorList>
    </citation>
    <scope>NUCLEOTIDE SEQUENCE [LARGE SCALE GENOMIC DNA]</scope>
</reference>
<evidence type="ECO:0000313" key="4">
    <source>
        <dbReference type="EMBL" id="PIV10210.1"/>
    </source>
</evidence>
<dbReference type="InterPro" id="IPR028098">
    <property type="entry name" value="Glyco_trans_4-like_N"/>
</dbReference>
<keyword evidence="1" id="KW-0808">Transferase</keyword>
<dbReference type="PANTHER" id="PTHR46401">
    <property type="entry name" value="GLYCOSYLTRANSFERASE WBBK-RELATED"/>
    <property type="match status" value="1"/>
</dbReference>
<evidence type="ECO:0000313" key="5">
    <source>
        <dbReference type="Proteomes" id="UP000229894"/>
    </source>
</evidence>
<comment type="caution">
    <text evidence="4">The sequence shown here is derived from an EMBL/GenBank/DDBJ whole genome shotgun (WGS) entry which is preliminary data.</text>
</comment>
<organism evidence="4 5">
    <name type="scientific">Candidatus Portnoybacteria bacterium CG03_land_8_20_14_0_80_41_10</name>
    <dbReference type="NCBI Taxonomy" id="1974808"/>
    <lineage>
        <taxon>Bacteria</taxon>
        <taxon>Candidatus Portnoyibacteriota</taxon>
    </lineage>
</organism>
<dbReference type="Pfam" id="PF13439">
    <property type="entry name" value="Glyco_transf_4"/>
    <property type="match status" value="1"/>
</dbReference>
<feature type="domain" description="Glycosyl transferase family 1" evidence="2">
    <location>
        <begin position="195"/>
        <end position="347"/>
    </location>
</feature>
<dbReference type="FunFam" id="3.40.50.2000:FF:000119">
    <property type="entry name" value="Glycosyl transferase group 1"/>
    <property type="match status" value="1"/>
</dbReference>
<dbReference type="Gene3D" id="3.40.50.2000">
    <property type="entry name" value="Glycogen Phosphorylase B"/>
    <property type="match status" value="2"/>
</dbReference>
<sequence>MTIGINAASVFKQPRTGVEEYTYQLIKHLTMLEESKKHRFILYTQRQNEIFSAGPAGKQIVAEDEQYLGNFKIRSLKWPWSMWTQVRLASEMLINQPEVLFIPVHVLPLAHPGNSVVTIHGLEYEYYPKMYPWRHLNYLRWSTKYALKKARRIIAVSENTKKDLVELYGGQPEKISVVYHGASPPQLEPVSQEIKTPYIIFIGRLEAKKNILGLLKAFNLLKKKYKTPHKLILVGPRGYGCRNLTSQLINQKDIIEKGYVSDKEKWSLLQGAEMFVLPSFYEGFGLPILEAQAAGCPVITSNVSSLPEVAGQAAILVDPNNIEQIAEAMSKIISDGQLKKDLIDKGYINAKRFSWLRCARETLKVLTR</sequence>
<dbReference type="AlphaFoldDB" id="A0A2M7BUH1"/>
<gene>
    <name evidence="4" type="ORF">COS49_01735</name>
</gene>
<evidence type="ECO:0000256" key="1">
    <source>
        <dbReference type="ARBA" id="ARBA00022679"/>
    </source>
</evidence>
<dbReference type="SUPFAM" id="SSF53756">
    <property type="entry name" value="UDP-Glycosyltransferase/glycogen phosphorylase"/>
    <property type="match status" value="1"/>
</dbReference>
<feature type="domain" description="Glycosyltransferase subfamily 4-like N-terminal" evidence="3">
    <location>
        <begin position="17"/>
        <end position="181"/>
    </location>
</feature>
<dbReference type="Pfam" id="PF00534">
    <property type="entry name" value="Glycos_transf_1"/>
    <property type="match status" value="1"/>
</dbReference>
<evidence type="ECO:0000259" key="2">
    <source>
        <dbReference type="Pfam" id="PF00534"/>
    </source>
</evidence>
<dbReference type="InterPro" id="IPR001296">
    <property type="entry name" value="Glyco_trans_1"/>
</dbReference>
<dbReference type="Proteomes" id="UP000229894">
    <property type="component" value="Unassembled WGS sequence"/>
</dbReference>
<evidence type="ECO:0000259" key="3">
    <source>
        <dbReference type="Pfam" id="PF13439"/>
    </source>
</evidence>
<evidence type="ECO:0008006" key="6">
    <source>
        <dbReference type="Google" id="ProtNLM"/>
    </source>
</evidence>
<dbReference type="CDD" id="cd03809">
    <property type="entry name" value="GT4_MtfB-like"/>
    <property type="match status" value="1"/>
</dbReference>
<dbReference type="EMBL" id="PEUX01000036">
    <property type="protein sequence ID" value="PIV10210.1"/>
    <property type="molecule type" value="Genomic_DNA"/>
</dbReference>
<dbReference type="GO" id="GO:0009103">
    <property type="term" value="P:lipopolysaccharide biosynthetic process"/>
    <property type="evidence" value="ECO:0007669"/>
    <property type="project" value="TreeGrafter"/>
</dbReference>
<proteinExistence type="predicted"/>
<dbReference type="GO" id="GO:0016757">
    <property type="term" value="F:glycosyltransferase activity"/>
    <property type="evidence" value="ECO:0007669"/>
    <property type="project" value="InterPro"/>
</dbReference>
<dbReference type="PANTHER" id="PTHR46401:SF2">
    <property type="entry name" value="GLYCOSYLTRANSFERASE WBBK-RELATED"/>
    <property type="match status" value="1"/>
</dbReference>
<protein>
    <recommendedName>
        <fullName evidence="6">Glycosyltransferase family 1 protein</fullName>
    </recommendedName>
</protein>
<name>A0A2M7BUH1_9BACT</name>